<evidence type="ECO:0000256" key="7">
    <source>
        <dbReference type="ARBA" id="ARBA00023136"/>
    </source>
</evidence>
<keyword evidence="3 8" id="KW-0813">Transport</keyword>
<dbReference type="RefSeq" id="XP_025032145.1">
    <property type="nucleotide sequence ID" value="XM_025176377.1"/>
</dbReference>
<gene>
    <name evidence="10" type="primary">LOC103048888</name>
</gene>
<dbReference type="GO" id="GO:0043269">
    <property type="term" value="P:regulation of monoatomic ion transport"/>
    <property type="evidence" value="ECO:0007669"/>
    <property type="project" value="InterPro"/>
</dbReference>
<keyword evidence="4 8" id="KW-0812">Transmembrane</keyword>
<dbReference type="Gene3D" id="1.20.5.780">
    <property type="entry name" value="Single helix bin"/>
    <property type="match status" value="1"/>
</dbReference>
<comment type="subcellular location">
    <subcellularLocation>
        <location evidence="1">Membrane</location>
        <topology evidence="1">Single-pass membrane protein</topology>
    </subcellularLocation>
</comment>
<evidence type="ECO:0000256" key="1">
    <source>
        <dbReference type="ARBA" id="ARBA00004167"/>
    </source>
</evidence>
<dbReference type="GO" id="GO:0016020">
    <property type="term" value="C:membrane"/>
    <property type="evidence" value="ECO:0007669"/>
    <property type="project" value="UniProtKB-SubCell"/>
</dbReference>
<keyword evidence="9" id="KW-1185">Reference proteome</keyword>
<sequence>MALMFWGVFLQQAAISSAVTVKEGSVPLGGNLIVFVLFALAHLTAPVVAQVSGSPTLIVQKEEDAEGSPTTTEFFLSTAGALTNETHNPENENVSTEEMTTVTEVGTSFVELTNTPAGTTSQLPSVDQEKTTDAEMNEYHDNLFYYDYYSLRKWGLVAAAILFILGILILTCGKHGKFPRCRGKKRGRAYNVSLA</sequence>
<dbReference type="PROSITE" id="PS01310">
    <property type="entry name" value="FXYD"/>
    <property type="match status" value="1"/>
</dbReference>
<dbReference type="Pfam" id="PF02038">
    <property type="entry name" value="ATP1G1_PLM_MAT8"/>
    <property type="match status" value="1"/>
</dbReference>
<dbReference type="GO" id="GO:0006811">
    <property type="term" value="P:monoatomic ion transport"/>
    <property type="evidence" value="ECO:0007669"/>
    <property type="project" value="UniProtKB-KW"/>
</dbReference>
<evidence type="ECO:0000256" key="2">
    <source>
        <dbReference type="ARBA" id="ARBA00005948"/>
    </source>
</evidence>
<reference evidence="10" key="1">
    <citation type="submission" date="2025-08" db="UniProtKB">
        <authorList>
            <consortium name="RefSeq"/>
        </authorList>
    </citation>
    <scope>IDENTIFICATION</scope>
    <source>
        <tissue evidence="10">Liver</tissue>
    </source>
</reference>
<evidence type="ECO:0000256" key="4">
    <source>
        <dbReference type="ARBA" id="ARBA00022692"/>
    </source>
</evidence>
<proteinExistence type="inferred from homology"/>
<protein>
    <recommendedName>
        <fullName evidence="8">FXYD domain-containing ion transport regulator</fullName>
    </recommendedName>
</protein>
<feature type="transmembrane region" description="Helical" evidence="8">
    <location>
        <begin position="154"/>
        <end position="171"/>
    </location>
</feature>
<evidence type="ECO:0000313" key="9">
    <source>
        <dbReference type="Proteomes" id="UP000695026"/>
    </source>
</evidence>
<keyword evidence="6 8" id="KW-0406">Ion transport</keyword>
<name>A0A9F5J0Z6_PYTBI</name>
<evidence type="ECO:0000256" key="8">
    <source>
        <dbReference type="RuleBase" id="RU364131"/>
    </source>
</evidence>
<evidence type="ECO:0000256" key="6">
    <source>
        <dbReference type="ARBA" id="ARBA00023065"/>
    </source>
</evidence>
<feature type="chain" id="PRO_5039961743" description="FXYD domain-containing ion transport regulator" evidence="8">
    <location>
        <begin position="19"/>
        <end position="195"/>
    </location>
</feature>
<dbReference type="InterPro" id="IPR000272">
    <property type="entry name" value="Ion-transport_regulator_FXYD"/>
</dbReference>
<organism evidence="9 10">
    <name type="scientific">Python bivittatus</name>
    <name type="common">Burmese python</name>
    <name type="synonym">Python molurus bivittatus</name>
    <dbReference type="NCBI Taxonomy" id="176946"/>
    <lineage>
        <taxon>Eukaryota</taxon>
        <taxon>Metazoa</taxon>
        <taxon>Chordata</taxon>
        <taxon>Craniata</taxon>
        <taxon>Vertebrata</taxon>
        <taxon>Euteleostomi</taxon>
        <taxon>Lepidosauria</taxon>
        <taxon>Squamata</taxon>
        <taxon>Bifurcata</taxon>
        <taxon>Unidentata</taxon>
        <taxon>Episquamata</taxon>
        <taxon>Toxicofera</taxon>
        <taxon>Serpentes</taxon>
        <taxon>Henophidia</taxon>
        <taxon>Pythonidae</taxon>
        <taxon>Python</taxon>
    </lineage>
</organism>
<evidence type="ECO:0000256" key="5">
    <source>
        <dbReference type="ARBA" id="ARBA00022989"/>
    </source>
</evidence>
<dbReference type="OrthoDB" id="9050389at2759"/>
<keyword evidence="8" id="KW-0732">Signal</keyword>
<dbReference type="PANTHER" id="PTHR14132">
    <property type="entry name" value="SODIUM/POTASSIUM-TRANSPORTING ATPASE SUBUNIT GAMMA"/>
    <property type="match status" value="1"/>
</dbReference>
<dbReference type="InterPro" id="IPR047297">
    <property type="entry name" value="FXYD_motif"/>
</dbReference>
<dbReference type="PANTHER" id="PTHR14132:SF14">
    <property type="entry name" value="FXYD DOMAIN-CONTAINING ION TRANSPORT REGULATOR 5"/>
    <property type="match status" value="1"/>
</dbReference>
<dbReference type="OMA" id="ETHGKRW"/>
<accession>A0A9F5J0Z6</accession>
<dbReference type="Proteomes" id="UP000695026">
    <property type="component" value="Unplaced"/>
</dbReference>
<keyword evidence="7 8" id="KW-0472">Membrane</keyword>
<evidence type="ECO:0000256" key="3">
    <source>
        <dbReference type="ARBA" id="ARBA00022448"/>
    </source>
</evidence>
<evidence type="ECO:0000313" key="10">
    <source>
        <dbReference type="RefSeq" id="XP_025032145.1"/>
    </source>
</evidence>
<dbReference type="AlphaFoldDB" id="A0A9F5J0Z6"/>
<dbReference type="GeneID" id="103048888"/>
<keyword evidence="5 8" id="KW-1133">Transmembrane helix</keyword>
<comment type="similarity">
    <text evidence="2 8">Belongs to the FXYD family.</text>
</comment>
<dbReference type="GO" id="GO:0017080">
    <property type="term" value="F:sodium channel regulator activity"/>
    <property type="evidence" value="ECO:0007669"/>
    <property type="project" value="TreeGrafter"/>
</dbReference>
<feature type="signal peptide" evidence="8">
    <location>
        <begin position="1"/>
        <end position="18"/>
    </location>
</feature>